<dbReference type="RefSeq" id="WP_209885779.1">
    <property type="nucleotide sequence ID" value="NZ_JAGGMR010000001.1"/>
</dbReference>
<feature type="transmembrane region" description="Helical" evidence="1">
    <location>
        <begin position="67"/>
        <end position="89"/>
    </location>
</feature>
<organism evidence="2 3">
    <name type="scientific">Nocardia goodfellowii</name>
    <dbReference type="NCBI Taxonomy" id="882446"/>
    <lineage>
        <taxon>Bacteria</taxon>
        <taxon>Bacillati</taxon>
        <taxon>Actinomycetota</taxon>
        <taxon>Actinomycetes</taxon>
        <taxon>Mycobacteriales</taxon>
        <taxon>Nocardiaceae</taxon>
        <taxon>Nocardia</taxon>
    </lineage>
</organism>
<sequence length="91" mass="9749">MVCEHTRRSSSSKRVSDSLIAHLLEVYSEIDQLKAIQQSEAATFRDAIEQAVGAVQSNSKRQAFKDLGWALGGITITFVGIAVSLLGAITG</sequence>
<protein>
    <submittedName>
        <fullName evidence="2">Uncharacterized protein</fullName>
    </submittedName>
</protein>
<name>A0ABS4QCR0_9NOCA</name>
<dbReference type="EMBL" id="JAGGMR010000001">
    <property type="protein sequence ID" value="MBP2188486.1"/>
    <property type="molecule type" value="Genomic_DNA"/>
</dbReference>
<keyword evidence="1" id="KW-0472">Membrane</keyword>
<comment type="caution">
    <text evidence="2">The sequence shown here is derived from an EMBL/GenBank/DDBJ whole genome shotgun (WGS) entry which is preliminary data.</text>
</comment>
<gene>
    <name evidence="2" type="ORF">BJ987_001387</name>
</gene>
<keyword evidence="3" id="KW-1185">Reference proteome</keyword>
<evidence type="ECO:0000313" key="3">
    <source>
        <dbReference type="Proteomes" id="UP001519325"/>
    </source>
</evidence>
<keyword evidence="1" id="KW-0812">Transmembrane</keyword>
<accession>A0ABS4QCR0</accession>
<dbReference type="Proteomes" id="UP001519325">
    <property type="component" value="Unassembled WGS sequence"/>
</dbReference>
<proteinExistence type="predicted"/>
<evidence type="ECO:0000313" key="2">
    <source>
        <dbReference type="EMBL" id="MBP2188486.1"/>
    </source>
</evidence>
<evidence type="ECO:0000256" key="1">
    <source>
        <dbReference type="SAM" id="Phobius"/>
    </source>
</evidence>
<keyword evidence="1" id="KW-1133">Transmembrane helix</keyword>
<reference evidence="2 3" key="1">
    <citation type="submission" date="2021-03" db="EMBL/GenBank/DDBJ databases">
        <title>Sequencing the genomes of 1000 actinobacteria strains.</title>
        <authorList>
            <person name="Klenk H.-P."/>
        </authorList>
    </citation>
    <scope>NUCLEOTIDE SEQUENCE [LARGE SCALE GENOMIC DNA]</scope>
    <source>
        <strain evidence="2 3">DSM 45516</strain>
    </source>
</reference>